<sequence length="111" mass="12505">MPVLIDGVTVLIKKGALFERYKGGYGQFIYDLQDLSTLAIGDDLVRISFEDHDSARAYQRILIEKGLKVALMNEDDPAKVDAILIDQIFGPSMKVYWLNYISLDHAAKADR</sequence>
<keyword evidence="2" id="KW-1185">Reference proteome</keyword>
<dbReference type="EMBL" id="CP028941">
    <property type="protein sequence ID" value="QKM62683.1"/>
    <property type="molecule type" value="Genomic_DNA"/>
</dbReference>
<organism evidence="1 2">
    <name type="scientific">Polynucleobacter antarcticus</name>
    <dbReference type="NCBI Taxonomy" id="1743162"/>
    <lineage>
        <taxon>Bacteria</taxon>
        <taxon>Pseudomonadati</taxon>
        <taxon>Pseudomonadota</taxon>
        <taxon>Betaproteobacteria</taxon>
        <taxon>Burkholderiales</taxon>
        <taxon>Burkholderiaceae</taxon>
        <taxon>Polynucleobacter</taxon>
    </lineage>
</organism>
<protein>
    <submittedName>
        <fullName evidence="1">Uncharacterized protein</fullName>
    </submittedName>
</protein>
<name>A0A6M9Q2V6_9BURK</name>
<evidence type="ECO:0000313" key="1">
    <source>
        <dbReference type="EMBL" id="QKM62683.1"/>
    </source>
</evidence>
<proteinExistence type="predicted"/>
<evidence type="ECO:0000313" key="2">
    <source>
        <dbReference type="Proteomes" id="UP000500806"/>
    </source>
</evidence>
<accession>A0A6M9Q2V6</accession>
<dbReference type="AlphaFoldDB" id="A0A6M9Q2V6"/>
<dbReference type="KEGG" id="pani:DCO16_06210"/>
<dbReference type="Proteomes" id="UP000500806">
    <property type="component" value="Chromosome"/>
</dbReference>
<dbReference type="RefSeq" id="WP_173942846.1">
    <property type="nucleotide sequence ID" value="NZ_CBCSCD010000001.1"/>
</dbReference>
<gene>
    <name evidence="1" type="ORF">DCO16_06210</name>
</gene>
<reference evidence="1 2" key="1">
    <citation type="submission" date="2018-04" db="EMBL/GenBank/DDBJ databases">
        <title>Polynucleobacter sp. LimPoW16 genome.</title>
        <authorList>
            <person name="Hahn M.W."/>
        </authorList>
    </citation>
    <scope>NUCLEOTIDE SEQUENCE [LARGE SCALE GENOMIC DNA]</scope>
    <source>
        <strain evidence="1 2">LimPoW16</strain>
    </source>
</reference>